<reference evidence="1 2" key="1">
    <citation type="submission" date="2024-01" db="EMBL/GenBank/DDBJ databases">
        <title>The complete chloroplast genome sequence of Lithospermum erythrorhizon: insights into the phylogenetic relationship among Boraginaceae species and the maternal lineages of purple gromwells.</title>
        <authorList>
            <person name="Okada T."/>
            <person name="Watanabe K."/>
        </authorList>
    </citation>
    <scope>NUCLEOTIDE SEQUENCE [LARGE SCALE GENOMIC DNA]</scope>
</reference>
<comment type="caution">
    <text evidence="1">The sequence shown here is derived from an EMBL/GenBank/DDBJ whole genome shotgun (WGS) entry which is preliminary data.</text>
</comment>
<keyword evidence="2" id="KW-1185">Reference proteome</keyword>
<evidence type="ECO:0000313" key="1">
    <source>
        <dbReference type="EMBL" id="GAA0172543.1"/>
    </source>
</evidence>
<gene>
    <name evidence="1" type="ORF">LIER_41356</name>
</gene>
<dbReference type="AlphaFoldDB" id="A0AAV3RB91"/>
<evidence type="ECO:0000313" key="2">
    <source>
        <dbReference type="Proteomes" id="UP001454036"/>
    </source>
</evidence>
<name>A0AAV3RB91_LITER</name>
<dbReference type="Proteomes" id="UP001454036">
    <property type="component" value="Unassembled WGS sequence"/>
</dbReference>
<dbReference type="EMBL" id="BAABME010025681">
    <property type="protein sequence ID" value="GAA0172543.1"/>
    <property type="molecule type" value="Genomic_DNA"/>
</dbReference>
<proteinExistence type="predicted"/>
<organism evidence="1 2">
    <name type="scientific">Lithospermum erythrorhizon</name>
    <name type="common">Purple gromwell</name>
    <name type="synonym">Lithospermum officinale var. erythrorhizon</name>
    <dbReference type="NCBI Taxonomy" id="34254"/>
    <lineage>
        <taxon>Eukaryota</taxon>
        <taxon>Viridiplantae</taxon>
        <taxon>Streptophyta</taxon>
        <taxon>Embryophyta</taxon>
        <taxon>Tracheophyta</taxon>
        <taxon>Spermatophyta</taxon>
        <taxon>Magnoliopsida</taxon>
        <taxon>eudicotyledons</taxon>
        <taxon>Gunneridae</taxon>
        <taxon>Pentapetalae</taxon>
        <taxon>asterids</taxon>
        <taxon>lamiids</taxon>
        <taxon>Boraginales</taxon>
        <taxon>Boraginaceae</taxon>
        <taxon>Boraginoideae</taxon>
        <taxon>Lithospermeae</taxon>
        <taxon>Lithospermum</taxon>
    </lineage>
</organism>
<accession>A0AAV3RB91</accession>
<protein>
    <submittedName>
        <fullName evidence="1">Uncharacterized protein</fullName>
    </submittedName>
</protein>
<sequence>MSTELPVSTKIRPALKLAITKVMTRRSSCGHFIPSKSFREKEDSGNSGRAPDLTVFMSLLAYSRLTLSESPPPLLPQEMTFTPPVMLGVYPRIPNYPCRNADSHSGSPCGRYDAPLNLVLRRVCLATLAERASTCCRNAATTLGGGAKAVASPVVASWRLCCPVTGSFPFRVGGVWV</sequence>